<dbReference type="KEGG" id="ccho:CCHOA_09305"/>
<feature type="compositionally biased region" description="Polar residues" evidence="1">
    <location>
        <begin position="327"/>
        <end position="337"/>
    </location>
</feature>
<feature type="region of interest" description="Disordered" evidence="1">
    <location>
        <begin position="267"/>
        <end position="346"/>
    </location>
</feature>
<protein>
    <submittedName>
        <fullName evidence="2">Anti-sigma-D factor RsdA</fullName>
    </submittedName>
</protein>
<evidence type="ECO:0000313" key="2">
    <source>
        <dbReference type="EMBL" id="AZA14244.1"/>
    </source>
</evidence>
<proteinExistence type="predicted"/>
<dbReference type="EMBL" id="CP033896">
    <property type="protein sequence ID" value="AZA14244.1"/>
    <property type="molecule type" value="Genomic_DNA"/>
</dbReference>
<feature type="compositionally biased region" description="Basic and acidic residues" evidence="1">
    <location>
        <begin position="1"/>
        <end position="15"/>
    </location>
</feature>
<dbReference type="OrthoDB" id="4426886at2"/>
<feature type="region of interest" description="Disordered" evidence="1">
    <location>
        <begin position="1"/>
        <end position="30"/>
    </location>
</feature>
<dbReference type="AlphaFoldDB" id="A0A3G6JDL6"/>
<gene>
    <name evidence="2" type="primary">rsdA</name>
    <name evidence="2" type="ORF">CCHOA_09305</name>
</gene>
<keyword evidence="3" id="KW-1185">Reference proteome</keyword>
<name>A0A3G6JDL6_9CORY</name>
<reference evidence="2 3" key="1">
    <citation type="submission" date="2018-11" db="EMBL/GenBank/DDBJ databases">
        <authorList>
            <person name="Kleinhagauer T."/>
            <person name="Glaeser S.P."/>
            <person name="Spergser J."/>
            <person name="Ruckert C."/>
            <person name="Kaempfer P."/>
            <person name="Busse H.-J."/>
        </authorList>
    </citation>
    <scope>NUCLEOTIDE SEQUENCE [LARGE SCALE GENOMIC DNA]</scope>
    <source>
        <strain evidence="2 3">200CH</strain>
    </source>
</reference>
<evidence type="ECO:0000256" key="1">
    <source>
        <dbReference type="SAM" id="MobiDB-lite"/>
    </source>
</evidence>
<evidence type="ECO:0000313" key="3">
    <source>
        <dbReference type="Proteomes" id="UP000269019"/>
    </source>
</evidence>
<sequence length="346" mass="35506">MGEHRAGRHRGEPRQFGESTGLRPDTSSELDMEAVLADDLLLDALAAGQDPADGNDPVAGLLLALRDDVYRPQPPAPQLRTPLNTVGHDSADLAATTVLPQVSALPPAADTTDASEPTVAPDAPVAPVVSLRERAAAKTKRSVLGPGLIGAAAATLVIAGGGTVVHEATPGDPLWGLHQAMFGSHAAVVELSATLEEAENRNANGDVEGALQLLEQAREIAEQVNASKDAVKPQPQVTKTNEVTTTVTTTVEVPAEQEQVTKTVTVTPAVPVNPAQPVSPRPKPSTTPVEVPDYERPAPTTAVNDPIPTPTSAVAPPPGEQGAPVSESANPVDQPTTAVPAPSAAE</sequence>
<organism evidence="2 3">
    <name type="scientific">Corynebacterium choanae</name>
    <dbReference type="NCBI Taxonomy" id="1862358"/>
    <lineage>
        <taxon>Bacteria</taxon>
        <taxon>Bacillati</taxon>
        <taxon>Actinomycetota</taxon>
        <taxon>Actinomycetes</taxon>
        <taxon>Mycobacteriales</taxon>
        <taxon>Corynebacteriaceae</taxon>
        <taxon>Corynebacterium</taxon>
    </lineage>
</organism>
<accession>A0A3G6JDL6</accession>
<dbReference type="RefSeq" id="WP_123929357.1">
    <property type="nucleotide sequence ID" value="NZ_CP033896.1"/>
</dbReference>
<feature type="compositionally biased region" description="Low complexity" evidence="1">
    <location>
        <begin position="267"/>
        <end position="276"/>
    </location>
</feature>
<dbReference type="Proteomes" id="UP000269019">
    <property type="component" value="Chromosome"/>
</dbReference>